<reference evidence="3" key="1">
    <citation type="journal article" date="2019" name="Int. J. Syst. Evol. Microbiol.">
        <title>The Global Catalogue of Microorganisms (GCM) 10K type strain sequencing project: providing services to taxonomists for standard genome sequencing and annotation.</title>
        <authorList>
            <consortium name="The Broad Institute Genomics Platform"/>
            <consortium name="The Broad Institute Genome Sequencing Center for Infectious Disease"/>
            <person name="Wu L."/>
            <person name="Ma J."/>
        </authorList>
    </citation>
    <scope>NUCLEOTIDE SEQUENCE [LARGE SCALE GENOMIC DNA]</scope>
    <source>
        <strain evidence="3">CGMCC 4.7192</strain>
    </source>
</reference>
<gene>
    <name evidence="2" type="ORF">ACFSKO_07820</name>
</gene>
<dbReference type="RefSeq" id="WP_380250192.1">
    <property type="nucleotide sequence ID" value="NZ_JBHUII010000004.1"/>
</dbReference>
<comment type="caution">
    <text evidence="2">The sequence shown here is derived from an EMBL/GenBank/DDBJ whole genome shotgun (WGS) entry which is preliminary data.</text>
</comment>
<feature type="compositionally biased region" description="Polar residues" evidence="1">
    <location>
        <begin position="53"/>
        <end position="65"/>
    </location>
</feature>
<feature type="compositionally biased region" description="Basic and acidic residues" evidence="1">
    <location>
        <begin position="43"/>
        <end position="52"/>
    </location>
</feature>
<evidence type="ECO:0000256" key="1">
    <source>
        <dbReference type="SAM" id="MobiDB-lite"/>
    </source>
</evidence>
<name>A0ABW5BJ71_9PROT</name>
<dbReference type="Proteomes" id="UP001597294">
    <property type="component" value="Unassembled WGS sequence"/>
</dbReference>
<keyword evidence="3" id="KW-1185">Reference proteome</keyword>
<evidence type="ECO:0000313" key="2">
    <source>
        <dbReference type="EMBL" id="MFD2205511.1"/>
    </source>
</evidence>
<feature type="region of interest" description="Disordered" evidence="1">
    <location>
        <begin position="1"/>
        <end position="97"/>
    </location>
</feature>
<accession>A0ABW5BJ71</accession>
<dbReference type="EMBL" id="JBHUII010000004">
    <property type="protein sequence ID" value="MFD2205511.1"/>
    <property type="molecule type" value="Genomic_DNA"/>
</dbReference>
<feature type="compositionally biased region" description="Polar residues" evidence="1">
    <location>
        <begin position="1"/>
        <end position="38"/>
    </location>
</feature>
<evidence type="ECO:0000313" key="3">
    <source>
        <dbReference type="Proteomes" id="UP001597294"/>
    </source>
</evidence>
<proteinExistence type="predicted"/>
<sequence length="275" mass="29426">MSDTLVSNDIPSSGGASPHYSSGYSDQPASQDSGSFYEQSPVEDTREGDKGSETNSDIYAPSSNGEPEGSENLETNNREGSVDNPEGFIKLPGEGANEDEIDAFYEALGVPDSPEGYELVIPKEMGEDQSGGEWKEYTSAISQLSHALGLSPSQAQALTELDLQAKSQSYETMEREQQHYLEQQIEDTTSALREEWGSNMDTNVRTANRALKAFGGSELEGVLSEAGVLNDPVVLRAFHKAGLSLVEDSSPGGAGASRRNRSAAEILYPSSTKEG</sequence>
<protein>
    <submittedName>
        <fullName evidence="2">Uncharacterized protein</fullName>
    </submittedName>
</protein>
<feature type="region of interest" description="Disordered" evidence="1">
    <location>
        <begin position="245"/>
        <end position="275"/>
    </location>
</feature>
<organism evidence="2 3">
    <name type="scientific">Kiloniella antarctica</name>
    <dbReference type="NCBI Taxonomy" id="1550907"/>
    <lineage>
        <taxon>Bacteria</taxon>
        <taxon>Pseudomonadati</taxon>
        <taxon>Pseudomonadota</taxon>
        <taxon>Alphaproteobacteria</taxon>
        <taxon>Rhodospirillales</taxon>
        <taxon>Kiloniellaceae</taxon>
        <taxon>Kiloniella</taxon>
    </lineage>
</organism>